<feature type="binding site" evidence="5">
    <location>
        <position position="317"/>
    </location>
    <ligand>
        <name>NAD(+)</name>
        <dbReference type="ChEBI" id="CHEBI:57540"/>
    </ligand>
</feature>
<dbReference type="FunFam" id="3.40.50.720:FF:000001">
    <property type="entry name" value="Glyceraldehyde-3-phosphate dehydrogenase"/>
    <property type="match status" value="1"/>
</dbReference>
<dbReference type="Proteomes" id="UP000322976">
    <property type="component" value="Unassembled WGS sequence"/>
</dbReference>
<dbReference type="RefSeq" id="WP_149545848.1">
    <property type="nucleotide sequence ID" value="NZ_VTPS01000016.1"/>
</dbReference>
<dbReference type="InterPro" id="IPR020829">
    <property type="entry name" value="GlycerAld_3-P_DH_cat"/>
</dbReference>
<gene>
    <name evidence="10" type="primary">gap</name>
    <name evidence="10" type="ORF">FWJ32_10195</name>
</gene>
<evidence type="ECO:0000313" key="10">
    <source>
        <dbReference type="EMBL" id="TZE81233.1"/>
    </source>
</evidence>
<dbReference type="EC" id="1.2.1.-" evidence="8"/>
<evidence type="ECO:0000313" key="11">
    <source>
        <dbReference type="Proteomes" id="UP000322976"/>
    </source>
</evidence>
<evidence type="ECO:0000256" key="4">
    <source>
        <dbReference type="PIRSR" id="PIRSR000149-2"/>
    </source>
</evidence>
<dbReference type="CDD" id="cd18126">
    <property type="entry name" value="GAPDH_I_C"/>
    <property type="match status" value="1"/>
</dbReference>
<dbReference type="InterPro" id="IPR020828">
    <property type="entry name" value="GlycerAld_3-P_DH_NAD(P)-bd"/>
</dbReference>
<reference evidence="10 11" key="1">
    <citation type="submission" date="2019-08" db="EMBL/GenBank/DDBJ databases">
        <title>Calorimonas adulescens gen. nov., sp. nov., an anaerobic thermophilic bacterium from Sakhalin hot spring.</title>
        <authorList>
            <person name="Khomyakova M.A."/>
            <person name="Merkel A.Y."/>
            <person name="Novikov A."/>
            <person name="Bonch-Osmolovskaya E.A."/>
            <person name="Slobodkin A.I."/>
        </authorList>
    </citation>
    <scope>NUCLEOTIDE SEQUENCE [LARGE SCALE GENOMIC DNA]</scope>
    <source>
        <strain evidence="10 11">A05MB</strain>
    </source>
</reference>
<dbReference type="GO" id="GO:0051287">
    <property type="term" value="F:NAD binding"/>
    <property type="evidence" value="ECO:0007669"/>
    <property type="project" value="InterPro"/>
</dbReference>
<evidence type="ECO:0000259" key="9">
    <source>
        <dbReference type="SMART" id="SM00846"/>
    </source>
</evidence>
<dbReference type="FunFam" id="3.30.360.10:FF:000002">
    <property type="entry name" value="Glyceraldehyde-3-phosphate dehydrogenase"/>
    <property type="match status" value="1"/>
</dbReference>
<feature type="site" description="Activates thiol group during catalysis" evidence="6">
    <location>
        <position position="181"/>
    </location>
</feature>
<dbReference type="Pfam" id="PF02800">
    <property type="entry name" value="Gp_dh_C"/>
    <property type="match status" value="1"/>
</dbReference>
<dbReference type="Gene3D" id="3.30.360.10">
    <property type="entry name" value="Dihydrodipicolinate Reductase, domain 2"/>
    <property type="match status" value="1"/>
</dbReference>
<feature type="binding site" evidence="5">
    <location>
        <position position="122"/>
    </location>
    <ligand>
        <name>NAD(+)</name>
        <dbReference type="ChEBI" id="CHEBI:57540"/>
    </ligand>
</feature>
<dbReference type="InterPro" id="IPR020830">
    <property type="entry name" value="GlycerAld_3-P_DH_AS"/>
</dbReference>
<keyword evidence="5" id="KW-0520">NAD</keyword>
<dbReference type="PROSITE" id="PS00071">
    <property type="entry name" value="GAPDH"/>
    <property type="match status" value="1"/>
</dbReference>
<dbReference type="PANTHER" id="PTHR43148">
    <property type="entry name" value="GLYCERALDEHYDE-3-PHOSPHATE DEHYDROGENASE 2"/>
    <property type="match status" value="1"/>
</dbReference>
<dbReference type="GO" id="GO:0016620">
    <property type="term" value="F:oxidoreductase activity, acting on the aldehyde or oxo group of donors, NAD or NADP as acceptor"/>
    <property type="evidence" value="ECO:0007669"/>
    <property type="project" value="InterPro"/>
</dbReference>
<evidence type="ECO:0000256" key="1">
    <source>
        <dbReference type="ARBA" id="ARBA00007406"/>
    </source>
</evidence>
<dbReference type="EMBL" id="VTPS01000016">
    <property type="protein sequence ID" value="TZE81233.1"/>
    <property type="molecule type" value="Genomic_DNA"/>
</dbReference>
<feature type="binding site" evidence="4">
    <location>
        <position position="184"/>
    </location>
    <ligand>
        <name>D-glyceraldehyde 3-phosphate</name>
        <dbReference type="ChEBI" id="CHEBI:59776"/>
    </ligand>
</feature>
<feature type="binding site" evidence="5">
    <location>
        <begin position="12"/>
        <end position="13"/>
    </location>
    <ligand>
        <name>NAD(+)</name>
        <dbReference type="ChEBI" id="CHEBI:57540"/>
    </ligand>
</feature>
<dbReference type="GO" id="GO:0050661">
    <property type="term" value="F:NADP binding"/>
    <property type="evidence" value="ECO:0007669"/>
    <property type="project" value="InterPro"/>
</dbReference>
<comment type="similarity">
    <text evidence="1 7">Belongs to the glyceraldehyde-3-phosphate dehydrogenase family.</text>
</comment>
<keyword evidence="2 8" id="KW-0560">Oxidoreductase</keyword>
<keyword evidence="11" id="KW-1185">Reference proteome</keyword>
<dbReference type="GO" id="GO:0006006">
    <property type="term" value="P:glucose metabolic process"/>
    <property type="evidence" value="ECO:0007669"/>
    <property type="project" value="InterPro"/>
</dbReference>
<evidence type="ECO:0000256" key="3">
    <source>
        <dbReference type="PIRSR" id="PIRSR000149-1"/>
    </source>
</evidence>
<dbReference type="Pfam" id="PF00044">
    <property type="entry name" value="Gp_dh_N"/>
    <property type="match status" value="1"/>
</dbReference>
<dbReference type="CDD" id="cd05214">
    <property type="entry name" value="GAPDH_I_N"/>
    <property type="match status" value="1"/>
</dbReference>
<feature type="binding site" evidence="4">
    <location>
        <position position="235"/>
    </location>
    <ligand>
        <name>D-glyceraldehyde 3-phosphate</name>
        <dbReference type="ChEBI" id="CHEBI:59776"/>
    </ligand>
</feature>
<evidence type="ECO:0000256" key="2">
    <source>
        <dbReference type="ARBA" id="ARBA00023002"/>
    </source>
</evidence>
<feature type="active site" description="Nucleophile" evidence="3">
    <location>
        <position position="154"/>
    </location>
</feature>
<dbReference type="PRINTS" id="PR00078">
    <property type="entry name" value="G3PDHDRGNASE"/>
</dbReference>
<evidence type="ECO:0000256" key="6">
    <source>
        <dbReference type="PIRSR" id="PIRSR000149-4"/>
    </source>
</evidence>
<evidence type="ECO:0000256" key="7">
    <source>
        <dbReference type="RuleBase" id="RU000397"/>
    </source>
</evidence>
<dbReference type="AlphaFoldDB" id="A0A5D8QCH7"/>
<dbReference type="InterPro" id="IPR006424">
    <property type="entry name" value="Glyceraldehyde-3-P_DH_1"/>
</dbReference>
<feature type="domain" description="Glyceraldehyde 3-phosphate dehydrogenase NAD(P) binding" evidence="9">
    <location>
        <begin position="3"/>
        <end position="154"/>
    </location>
</feature>
<evidence type="ECO:0000256" key="5">
    <source>
        <dbReference type="PIRSR" id="PIRSR000149-3"/>
    </source>
</evidence>
<feature type="binding site" evidence="4">
    <location>
        <begin position="212"/>
        <end position="213"/>
    </location>
    <ligand>
        <name>D-glyceraldehyde 3-phosphate</name>
        <dbReference type="ChEBI" id="CHEBI:59776"/>
    </ligand>
</feature>
<proteinExistence type="inferred from homology"/>
<dbReference type="Gene3D" id="3.40.50.720">
    <property type="entry name" value="NAD(P)-binding Rossmann-like Domain"/>
    <property type="match status" value="1"/>
</dbReference>
<feature type="binding site" evidence="5">
    <location>
        <position position="36"/>
    </location>
    <ligand>
        <name>NAD(+)</name>
        <dbReference type="ChEBI" id="CHEBI:57540"/>
    </ligand>
</feature>
<feature type="binding site" evidence="4">
    <location>
        <begin position="153"/>
        <end position="155"/>
    </location>
    <ligand>
        <name>D-glyceraldehyde 3-phosphate</name>
        <dbReference type="ChEBI" id="CHEBI:59776"/>
    </ligand>
</feature>
<dbReference type="SUPFAM" id="SSF55347">
    <property type="entry name" value="Glyceraldehyde-3-phosphate dehydrogenase-like, C-terminal domain"/>
    <property type="match status" value="1"/>
</dbReference>
<sequence>MTVKVGINGFGRIGRNVFRAAYAKGLKDIEIVAINDVTDPATLAYLLRYDSTFGRFSGEVSHTEDSLVVDGKEIKVYKETDPAKLPWKDLGVDIVIESTGRFTSRDGASKHLEAGAKKVIISAPAKNEDITIVMGVNEDKYDPKNHNIISNASCTTNCLAPVAKVLDEKFGIKRGLMTTVHSYTNDQRILDLPHSDLRRARAAAVNIIPTTTGAAKAVALVLPQLKGKLNGMALRVPTPDVSVTDLVADLNTKVTVEEVNKALKEAAEGELKGIMAYTEEPVVSMDFKGDSHSSIVDALSTMLVDDDMVKVVAWYDNEWGYSNRVVDLAVYIANKGF</sequence>
<keyword evidence="5" id="KW-0547">Nucleotide-binding</keyword>
<organism evidence="10 11">
    <name type="scientific">Calorimonas adulescens</name>
    <dbReference type="NCBI Taxonomy" id="2606906"/>
    <lineage>
        <taxon>Bacteria</taxon>
        <taxon>Bacillati</taxon>
        <taxon>Bacillota</taxon>
        <taxon>Clostridia</taxon>
        <taxon>Thermoanaerobacterales</taxon>
        <taxon>Thermoanaerobacteraceae</taxon>
        <taxon>Calorimonas</taxon>
    </lineage>
</organism>
<dbReference type="InterPro" id="IPR020831">
    <property type="entry name" value="GlycerAld/Erythrose_P_DH"/>
</dbReference>
<accession>A0A5D8QCH7</accession>
<dbReference type="SUPFAM" id="SSF51735">
    <property type="entry name" value="NAD(P)-binding Rossmann-fold domains"/>
    <property type="match status" value="1"/>
</dbReference>
<name>A0A5D8QCH7_9THEO</name>
<comment type="caution">
    <text evidence="10">The sequence shown here is derived from an EMBL/GenBank/DDBJ whole genome shotgun (WGS) entry which is preliminary data.</text>
</comment>
<protein>
    <recommendedName>
        <fullName evidence="8">Glyceraldehyde-3-phosphate dehydrogenase</fullName>
        <ecNumber evidence="8">1.2.1.-</ecNumber>
    </recommendedName>
</protein>
<dbReference type="PIRSF" id="PIRSF000149">
    <property type="entry name" value="GAP_DH"/>
    <property type="match status" value="1"/>
</dbReference>
<dbReference type="NCBIfam" id="TIGR01534">
    <property type="entry name" value="GAPDH-I"/>
    <property type="match status" value="1"/>
</dbReference>
<dbReference type="SMART" id="SM00846">
    <property type="entry name" value="Gp_dh_N"/>
    <property type="match status" value="1"/>
</dbReference>
<evidence type="ECO:0000256" key="8">
    <source>
        <dbReference type="RuleBase" id="RU361160"/>
    </source>
</evidence>
<dbReference type="InterPro" id="IPR036291">
    <property type="entry name" value="NAD(P)-bd_dom_sf"/>
</dbReference>